<accession>A0A453MH56</accession>
<reference evidence="2" key="1">
    <citation type="journal article" date="2014" name="Science">
        <title>Ancient hybridizations among the ancestral genomes of bread wheat.</title>
        <authorList>
            <consortium name="International Wheat Genome Sequencing Consortium,"/>
            <person name="Marcussen T."/>
            <person name="Sandve S.R."/>
            <person name="Heier L."/>
            <person name="Spannagl M."/>
            <person name="Pfeifer M."/>
            <person name="Jakobsen K.S."/>
            <person name="Wulff B.B."/>
            <person name="Steuernagel B."/>
            <person name="Mayer K.F."/>
            <person name="Olsen O.A."/>
        </authorList>
    </citation>
    <scope>NUCLEOTIDE SEQUENCE [LARGE SCALE GENOMIC DNA]</scope>
    <source>
        <strain evidence="2">cv. AL8/78</strain>
    </source>
</reference>
<reference evidence="1" key="3">
    <citation type="journal article" date="2017" name="Nature">
        <title>Genome sequence of the progenitor of the wheat D genome Aegilops tauschii.</title>
        <authorList>
            <person name="Luo M.C."/>
            <person name="Gu Y.Q."/>
            <person name="Puiu D."/>
            <person name="Wang H."/>
            <person name="Twardziok S.O."/>
            <person name="Deal K.R."/>
            <person name="Huo N."/>
            <person name="Zhu T."/>
            <person name="Wang L."/>
            <person name="Wang Y."/>
            <person name="McGuire P.E."/>
            <person name="Liu S."/>
            <person name="Long H."/>
            <person name="Ramasamy R.K."/>
            <person name="Rodriguez J.C."/>
            <person name="Van S.L."/>
            <person name="Yuan L."/>
            <person name="Wang Z."/>
            <person name="Xia Z."/>
            <person name="Xiao L."/>
            <person name="Anderson O.D."/>
            <person name="Ouyang S."/>
            <person name="Liang Y."/>
            <person name="Zimin A.V."/>
            <person name="Pertea G."/>
            <person name="Qi P."/>
            <person name="Bennetzen J.L."/>
            <person name="Dai X."/>
            <person name="Dawson M.W."/>
            <person name="Muller H.G."/>
            <person name="Kugler K."/>
            <person name="Rivarola-Duarte L."/>
            <person name="Spannagl M."/>
            <person name="Mayer K.F.X."/>
            <person name="Lu F.H."/>
            <person name="Bevan M.W."/>
            <person name="Leroy P."/>
            <person name="Li P."/>
            <person name="You F.M."/>
            <person name="Sun Q."/>
            <person name="Liu Z."/>
            <person name="Lyons E."/>
            <person name="Wicker T."/>
            <person name="Salzberg S.L."/>
            <person name="Devos K.M."/>
            <person name="Dvorak J."/>
        </authorList>
    </citation>
    <scope>NUCLEOTIDE SEQUENCE [LARGE SCALE GENOMIC DNA]</scope>
    <source>
        <strain evidence="1">cv. AL8/78</strain>
    </source>
</reference>
<reference evidence="1" key="4">
    <citation type="submission" date="2019-03" db="UniProtKB">
        <authorList>
            <consortium name="EnsemblPlants"/>
        </authorList>
    </citation>
    <scope>IDENTIFICATION</scope>
</reference>
<dbReference type="Gramene" id="AET5Gv21180600.3">
    <property type="protein sequence ID" value="AET5Gv21180600.3"/>
    <property type="gene ID" value="AET5Gv21180600"/>
</dbReference>
<organism evidence="1 2">
    <name type="scientific">Aegilops tauschii subsp. strangulata</name>
    <name type="common">Goatgrass</name>
    <dbReference type="NCBI Taxonomy" id="200361"/>
    <lineage>
        <taxon>Eukaryota</taxon>
        <taxon>Viridiplantae</taxon>
        <taxon>Streptophyta</taxon>
        <taxon>Embryophyta</taxon>
        <taxon>Tracheophyta</taxon>
        <taxon>Spermatophyta</taxon>
        <taxon>Magnoliopsida</taxon>
        <taxon>Liliopsida</taxon>
        <taxon>Poales</taxon>
        <taxon>Poaceae</taxon>
        <taxon>BOP clade</taxon>
        <taxon>Pooideae</taxon>
        <taxon>Triticodae</taxon>
        <taxon>Triticeae</taxon>
        <taxon>Triticinae</taxon>
        <taxon>Aegilops</taxon>
    </lineage>
</organism>
<dbReference type="EnsemblPlants" id="AET5Gv21180600.3">
    <property type="protein sequence ID" value="AET5Gv21180600.3"/>
    <property type="gene ID" value="AET5Gv21180600"/>
</dbReference>
<protein>
    <submittedName>
        <fullName evidence="1">Uncharacterized protein</fullName>
    </submittedName>
</protein>
<name>A0A453MH56_AEGTS</name>
<proteinExistence type="predicted"/>
<reference evidence="1" key="5">
    <citation type="journal article" date="2021" name="G3 (Bethesda)">
        <title>Aegilops tauschii genome assembly Aet v5.0 features greater sequence contiguity and improved annotation.</title>
        <authorList>
            <person name="Wang L."/>
            <person name="Zhu T."/>
            <person name="Rodriguez J.C."/>
            <person name="Deal K.R."/>
            <person name="Dubcovsky J."/>
            <person name="McGuire P.E."/>
            <person name="Lux T."/>
            <person name="Spannagl M."/>
            <person name="Mayer K.F.X."/>
            <person name="Baldrich P."/>
            <person name="Meyers B.C."/>
            <person name="Huo N."/>
            <person name="Gu Y.Q."/>
            <person name="Zhou H."/>
            <person name="Devos K.M."/>
            <person name="Bennetzen J.L."/>
            <person name="Unver T."/>
            <person name="Budak H."/>
            <person name="Gulick P.J."/>
            <person name="Galiba G."/>
            <person name="Kalapos B."/>
            <person name="Nelson D.R."/>
            <person name="Li P."/>
            <person name="You F.M."/>
            <person name="Luo M.C."/>
            <person name="Dvorak J."/>
        </authorList>
    </citation>
    <scope>NUCLEOTIDE SEQUENCE [LARGE SCALE GENOMIC DNA]</scope>
    <source>
        <strain evidence="1">cv. AL8/78</strain>
    </source>
</reference>
<evidence type="ECO:0000313" key="1">
    <source>
        <dbReference type="EnsemblPlants" id="AET5Gv21180600.3"/>
    </source>
</evidence>
<evidence type="ECO:0000313" key="2">
    <source>
        <dbReference type="Proteomes" id="UP000015105"/>
    </source>
</evidence>
<keyword evidence="2" id="KW-1185">Reference proteome</keyword>
<dbReference type="Proteomes" id="UP000015105">
    <property type="component" value="Chromosome 5D"/>
</dbReference>
<dbReference type="AlphaFoldDB" id="A0A453MH56"/>
<sequence length="75" mass="8608">RRSPAGRARRILRLFLRMLVYLSKDCQKREAADVHLSSNSSTYMIRLPPPHTWCFCTKLDGSVVGPHFVSYTLIS</sequence>
<reference evidence="2" key="2">
    <citation type="journal article" date="2017" name="Nat. Plants">
        <title>The Aegilops tauschii genome reveals multiple impacts of transposons.</title>
        <authorList>
            <person name="Zhao G."/>
            <person name="Zou C."/>
            <person name="Li K."/>
            <person name="Wang K."/>
            <person name="Li T."/>
            <person name="Gao L."/>
            <person name="Zhang X."/>
            <person name="Wang H."/>
            <person name="Yang Z."/>
            <person name="Liu X."/>
            <person name="Jiang W."/>
            <person name="Mao L."/>
            <person name="Kong X."/>
            <person name="Jiao Y."/>
            <person name="Jia J."/>
        </authorList>
    </citation>
    <scope>NUCLEOTIDE SEQUENCE [LARGE SCALE GENOMIC DNA]</scope>
    <source>
        <strain evidence="2">cv. AL8/78</strain>
    </source>
</reference>